<dbReference type="PROSITE" id="PS51186">
    <property type="entry name" value="GNAT"/>
    <property type="match status" value="1"/>
</dbReference>
<organism evidence="2 3">
    <name type="scientific">Ketogulonicigenium vulgare (strain WSH-001)</name>
    <dbReference type="NCBI Taxonomy" id="759362"/>
    <lineage>
        <taxon>Bacteria</taxon>
        <taxon>Pseudomonadati</taxon>
        <taxon>Pseudomonadota</taxon>
        <taxon>Alphaproteobacteria</taxon>
        <taxon>Rhodobacterales</taxon>
        <taxon>Roseobacteraceae</taxon>
        <taxon>Ketogulonicigenium</taxon>
    </lineage>
</organism>
<dbReference type="EMBL" id="CP002018">
    <property type="protein sequence ID" value="AEM40347.1"/>
    <property type="molecule type" value="Genomic_DNA"/>
</dbReference>
<dbReference type="HOGENOM" id="CLU_013985_22_1_5"/>
<dbReference type="SUPFAM" id="SSF55729">
    <property type="entry name" value="Acyl-CoA N-acyltransferases (Nat)"/>
    <property type="match status" value="1"/>
</dbReference>
<dbReference type="CDD" id="cd04301">
    <property type="entry name" value="NAT_SF"/>
    <property type="match status" value="1"/>
</dbReference>
<accession>F9Y3A6</accession>
<dbReference type="GO" id="GO:0016747">
    <property type="term" value="F:acyltransferase activity, transferring groups other than amino-acyl groups"/>
    <property type="evidence" value="ECO:0007669"/>
    <property type="project" value="InterPro"/>
</dbReference>
<proteinExistence type="predicted"/>
<name>F9Y3A6_KETVW</name>
<dbReference type="Proteomes" id="UP000000692">
    <property type="component" value="Chromosome"/>
</dbReference>
<evidence type="ECO:0000313" key="3">
    <source>
        <dbReference type="Proteomes" id="UP000000692"/>
    </source>
</evidence>
<dbReference type="InterPro" id="IPR000182">
    <property type="entry name" value="GNAT_dom"/>
</dbReference>
<dbReference type="AlphaFoldDB" id="F9Y3A6"/>
<dbReference type="Gene3D" id="3.40.630.30">
    <property type="match status" value="1"/>
</dbReference>
<protein>
    <submittedName>
        <fullName evidence="2">Acetyltransferase, GNAT family protein</fullName>
    </submittedName>
</protein>
<sequence>MRLIRARAGDAARLADIRVAAMRDSLMAVGRFDEARARARLLDNFTPADTMLIYIGDLMGFYVLRPREGHLYLDHLYLKPEHQGQGVGRQVIAHLQGMGQVIRLIALQDSAAAGFYAACGFRLLSSDGLDSQFEWQPE</sequence>
<dbReference type="KEGG" id="kvl:KVU_0508"/>
<dbReference type="Pfam" id="PF13508">
    <property type="entry name" value="Acetyltransf_7"/>
    <property type="match status" value="1"/>
</dbReference>
<keyword evidence="3" id="KW-1185">Reference proteome</keyword>
<dbReference type="eggNOG" id="COG0456">
    <property type="taxonomic scope" value="Bacteria"/>
</dbReference>
<reference evidence="2 3" key="1">
    <citation type="journal article" date="2011" name="J. Bacteriol.">
        <title>Complete genome sequence of the industrial strain Ketogulonicigenium vulgare WSH-001.</title>
        <authorList>
            <person name="Liu L."/>
            <person name="Li Y."/>
            <person name="Zhang J."/>
            <person name="Zhou Z."/>
            <person name="Liu J."/>
            <person name="Li X."/>
            <person name="Zhou J."/>
            <person name="Du G."/>
            <person name="Wang L."/>
            <person name="Chen J."/>
        </authorList>
    </citation>
    <scope>NUCLEOTIDE SEQUENCE [LARGE SCALE GENOMIC DNA]</scope>
    <source>
        <strain evidence="2 3">WSH-001</strain>
    </source>
</reference>
<gene>
    <name evidence="2" type="ordered locus">KVU_0508</name>
</gene>
<evidence type="ECO:0000313" key="2">
    <source>
        <dbReference type="EMBL" id="AEM40347.1"/>
    </source>
</evidence>
<evidence type="ECO:0000259" key="1">
    <source>
        <dbReference type="PROSITE" id="PS51186"/>
    </source>
</evidence>
<keyword evidence="2" id="KW-0808">Transferase</keyword>
<feature type="domain" description="N-acetyltransferase" evidence="1">
    <location>
        <begin position="1"/>
        <end position="138"/>
    </location>
</feature>
<dbReference type="OrthoDB" id="7585366at2"/>
<dbReference type="InterPro" id="IPR016181">
    <property type="entry name" value="Acyl_CoA_acyltransferase"/>
</dbReference>
<dbReference type="RefSeq" id="WP_013383794.1">
    <property type="nucleotide sequence ID" value="NC_017384.1"/>
</dbReference>